<evidence type="ECO:0000313" key="2">
    <source>
        <dbReference type="EMBL" id="PIB24154.1"/>
    </source>
</evidence>
<evidence type="ECO:0008006" key="4">
    <source>
        <dbReference type="Google" id="ProtNLM"/>
    </source>
</evidence>
<keyword evidence="3" id="KW-1185">Reference proteome</keyword>
<reference evidence="2 3" key="1">
    <citation type="submission" date="2016-08" db="EMBL/GenBank/DDBJ databases">
        <title>Draft genome of Amylibacter sp. strain 4G11.</title>
        <authorList>
            <person name="Wong S.-K."/>
            <person name="Hamasaki K."/>
            <person name="Yoshizawa S."/>
        </authorList>
    </citation>
    <scope>NUCLEOTIDE SEQUENCE [LARGE SCALE GENOMIC DNA]</scope>
    <source>
        <strain evidence="2 3">4G11</strain>
    </source>
</reference>
<accession>A0A2G5K619</accession>
<comment type="caution">
    <text evidence="2">The sequence shown here is derived from an EMBL/GenBank/DDBJ whole genome shotgun (WGS) entry which is preliminary data.</text>
</comment>
<dbReference type="Proteomes" id="UP000231516">
    <property type="component" value="Unassembled WGS sequence"/>
</dbReference>
<evidence type="ECO:0000256" key="1">
    <source>
        <dbReference type="SAM" id="SignalP"/>
    </source>
</evidence>
<dbReference type="RefSeq" id="WP_099592431.1">
    <property type="nucleotide sequence ID" value="NZ_MDGM01000012.1"/>
</dbReference>
<evidence type="ECO:0000313" key="3">
    <source>
        <dbReference type="Proteomes" id="UP000231516"/>
    </source>
</evidence>
<organism evidence="2 3">
    <name type="scientific">Paramylibacter kogurei</name>
    <dbReference type="NCBI Taxonomy" id="1889778"/>
    <lineage>
        <taxon>Bacteria</taxon>
        <taxon>Pseudomonadati</taxon>
        <taxon>Pseudomonadota</taxon>
        <taxon>Alphaproteobacteria</taxon>
        <taxon>Rhodobacterales</taxon>
        <taxon>Paracoccaceae</taxon>
        <taxon>Paramylibacter</taxon>
    </lineage>
</organism>
<proteinExistence type="predicted"/>
<name>A0A2G5K619_9RHOB</name>
<dbReference type="OrthoDB" id="9903628at2"/>
<feature type="signal peptide" evidence="1">
    <location>
        <begin position="1"/>
        <end position="20"/>
    </location>
</feature>
<dbReference type="AlphaFoldDB" id="A0A2G5K619"/>
<gene>
    <name evidence="2" type="ORF">BFP76_02670</name>
</gene>
<protein>
    <recommendedName>
        <fullName evidence="4">DUF2059 domain-containing protein</fullName>
    </recommendedName>
</protein>
<dbReference type="EMBL" id="MDGM01000012">
    <property type="protein sequence ID" value="PIB24154.1"/>
    <property type="molecule type" value="Genomic_DNA"/>
</dbReference>
<feature type="chain" id="PRO_5013572885" description="DUF2059 domain-containing protein" evidence="1">
    <location>
        <begin position="21"/>
        <end position="272"/>
    </location>
</feature>
<keyword evidence="1" id="KW-0732">Signal</keyword>
<sequence>MRLCVIWCVVFCGFVSFAQAYEDTRGGKILTLMGFDVALASLVPEMKAVKENAPNMGEDIFDDWDDIVENVFKPDAILHATSEALNNTLSDAEFAELNAYFSDGLGYDITQMENEAHSVENIGKSDVYGPGILAEMAEVNPERLAQIHDLITALGTVETSTASVMNIGFALNMGMISASDNPLGITEDQVLRELFAQHDQISQNMKIRILNDTAFTYQMASNAEFSQYVTFLKSDLSQKFYRIVREVNHEMMTGFSRKLGRELVKRANARKL</sequence>